<comment type="caution">
    <text evidence="1">The sequence shown here is derived from an EMBL/GenBank/DDBJ whole genome shotgun (WGS) entry which is preliminary data.</text>
</comment>
<evidence type="ECO:0000313" key="1">
    <source>
        <dbReference type="EMBL" id="CAH3033441.1"/>
    </source>
</evidence>
<reference evidence="1 2" key="1">
    <citation type="submission" date="2022-05" db="EMBL/GenBank/DDBJ databases">
        <authorList>
            <consortium name="Genoscope - CEA"/>
            <person name="William W."/>
        </authorList>
    </citation>
    <scope>NUCLEOTIDE SEQUENCE [LARGE SCALE GENOMIC DNA]</scope>
</reference>
<keyword evidence="2" id="KW-1185">Reference proteome</keyword>
<proteinExistence type="predicted"/>
<protein>
    <submittedName>
        <fullName evidence="1">Uncharacterized protein</fullName>
    </submittedName>
</protein>
<organism evidence="1 2">
    <name type="scientific">Pocillopora meandrina</name>
    <dbReference type="NCBI Taxonomy" id="46732"/>
    <lineage>
        <taxon>Eukaryota</taxon>
        <taxon>Metazoa</taxon>
        <taxon>Cnidaria</taxon>
        <taxon>Anthozoa</taxon>
        <taxon>Hexacorallia</taxon>
        <taxon>Scleractinia</taxon>
        <taxon>Astrocoeniina</taxon>
        <taxon>Pocilloporidae</taxon>
        <taxon>Pocillopora</taxon>
    </lineage>
</organism>
<gene>
    <name evidence="1" type="ORF">PMEA_00010055</name>
</gene>
<evidence type="ECO:0000313" key="2">
    <source>
        <dbReference type="Proteomes" id="UP001159428"/>
    </source>
</evidence>
<dbReference type="Proteomes" id="UP001159428">
    <property type="component" value="Unassembled WGS sequence"/>
</dbReference>
<dbReference type="EMBL" id="CALNXJ010000002">
    <property type="protein sequence ID" value="CAH3033441.1"/>
    <property type="molecule type" value="Genomic_DNA"/>
</dbReference>
<sequence>MEEDVQDRRSEVVLVAHFHQILHHQHDLWCLAFDLHFLPRSVFITDIIKQRLPGPQNIIHILKTSGSMKWCVNKVVLNREAVSRKINSLQVKNSAGPDNIHPKLLRVAGDTVIPSLVSLQWAYHKGYSTELKLTQLTELWRKELDKGKAIAMLTTRSNYIGPIPPVSIRGSLITWVENHAY</sequence>
<name>A0AAU9VRA4_9CNID</name>
<accession>A0AAU9VRA4</accession>
<dbReference type="AlphaFoldDB" id="A0AAU9VRA4"/>